<dbReference type="Proteomes" id="UP000233837">
    <property type="component" value="Unassembled WGS sequence"/>
</dbReference>
<dbReference type="PROSITE" id="PS50067">
    <property type="entry name" value="KINESIN_MOTOR_2"/>
    <property type="match status" value="1"/>
</dbReference>
<keyword evidence="2" id="KW-0505">Motor protein</keyword>
<dbReference type="Gene3D" id="1.20.58.1980">
    <property type="match status" value="1"/>
</dbReference>
<dbReference type="GO" id="GO:0003777">
    <property type="term" value="F:microtubule motor activity"/>
    <property type="evidence" value="ECO:0007669"/>
    <property type="project" value="InterPro"/>
</dbReference>
<evidence type="ECO:0000256" key="4">
    <source>
        <dbReference type="SAM" id="Coils"/>
    </source>
</evidence>
<keyword evidence="8" id="KW-1185">Reference proteome</keyword>
<dbReference type="PANTHER" id="PTHR47968:SF35">
    <property type="entry name" value="KINESIN-LIKE PROTEIN KIN-7D, MITOCHONDRIAL ISOFORM X1"/>
    <property type="match status" value="1"/>
</dbReference>
<evidence type="ECO:0000259" key="6">
    <source>
        <dbReference type="PROSITE" id="PS50067"/>
    </source>
</evidence>
<feature type="coiled-coil region" evidence="4">
    <location>
        <begin position="489"/>
        <end position="516"/>
    </location>
</feature>
<dbReference type="GO" id="GO:0005874">
    <property type="term" value="C:microtubule"/>
    <property type="evidence" value="ECO:0007669"/>
    <property type="project" value="UniProtKB-KW"/>
</dbReference>
<evidence type="ECO:0000256" key="1">
    <source>
        <dbReference type="ARBA" id="ARBA00022701"/>
    </source>
</evidence>
<evidence type="ECO:0000256" key="5">
    <source>
        <dbReference type="SAM" id="MobiDB-lite"/>
    </source>
</evidence>
<accession>A0A2I0VXS9</accession>
<keyword evidence="1" id="KW-0493">Microtubule</keyword>
<comment type="similarity">
    <text evidence="3">Belongs to the TRAFAC class myosin-kinesin ATPase superfamily. Kinesin family.</text>
</comment>
<protein>
    <submittedName>
        <fullName evidence="7">Kinesin-like protein NACK1</fullName>
    </submittedName>
</protein>
<feature type="compositionally biased region" description="Polar residues" evidence="5">
    <location>
        <begin position="191"/>
        <end position="202"/>
    </location>
</feature>
<dbReference type="GO" id="GO:0007018">
    <property type="term" value="P:microtubule-based movement"/>
    <property type="evidence" value="ECO:0007669"/>
    <property type="project" value="InterPro"/>
</dbReference>
<name>A0A2I0VXS9_9ASPA</name>
<dbReference type="STRING" id="906689.A0A2I0VXS9"/>
<comment type="caution">
    <text evidence="3">Lacks conserved residue(s) required for the propagation of feature annotation.</text>
</comment>
<dbReference type="SMART" id="SM00129">
    <property type="entry name" value="KISc"/>
    <property type="match status" value="1"/>
</dbReference>
<sequence length="551" mass="63505">MDPIRLQKRLDDIVNLVGTMTRIMTEKPVDYPHSNYVLHYVYQPRLEFKPQRPHLESHNRLPTFDGSLDPYYFREWVRQLEDYFESRHIPESHQVSIAKSHLKGQTLQFWMRLKDHKESRGEYSTWKDMRRDLNLKYRPSTNDCHLEPHPTPFVGTNRGHYCGRDHPSFSNIRVAPPPCRSSLSLDDRPFSRSSVGSSPYDSPFGLTSSQLSQPLAFPVLDPPNFFEDETELSDLDSMQDLNSELGKGTSEVKNSRILLPETKNSSENLRRTWKNHGLILGEGGWRWDRIGKGNLEGCWGRFYGLGGEEGVVRAREQEVMVDQDCRRIFSLWMPGASHWQAGSRPWELGEPPVVGSARRGRRWSYGGRWGIESVVRLRLGWEEEDKCRGKGKSRATNLKLQTSYVDNSFSDYPFWLKVIGKLSEGRATHIPYRDSKLTRLLQSSLSGHGLVSLICTVTPASSNMEETHNTLKFASRAKRVEIYASRNRIIDEKSLIKKYQREISSLKQELEQLKRGMLTGVGQEEIMSLKQKVHFVCKAVTSEQDLLCFIV</sequence>
<evidence type="ECO:0000313" key="8">
    <source>
        <dbReference type="Proteomes" id="UP000233837"/>
    </source>
</evidence>
<dbReference type="GO" id="GO:0008017">
    <property type="term" value="F:microtubule binding"/>
    <property type="evidence" value="ECO:0007669"/>
    <property type="project" value="InterPro"/>
</dbReference>
<dbReference type="AlphaFoldDB" id="A0A2I0VXS9"/>
<dbReference type="InterPro" id="IPR027640">
    <property type="entry name" value="Kinesin-like_fam"/>
</dbReference>
<gene>
    <name evidence="7" type="primary">NACK1</name>
    <name evidence="7" type="ORF">MA16_Dca012885</name>
</gene>
<dbReference type="GO" id="GO:0005524">
    <property type="term" value="F:ATP binding"/>
    <property type="evidence" value="ECO:0007669"/>
    <property type="project" value="InterPro"/>
</dbReference>
<keyword evidence="4" id="KW-0175">Coiled coil</keyword>
<dbReference type="PANTHER" id="PTHR47968">
    <property type="entry name" value="CENTROMERE PROTEIN E"/>
    <property type="match status" value="1"/>
</dbReference>
<reference evidence="7 8" key="1">
    <citation type="journal article" date="2016" name="Sci. Rep.">
        <title>The Dendrobium catenatum Lindl. genome sequence provides insights into polysaccharide synthase, floral development and adaptive evolution.</title>
        <authorList>
            <person name="Zhang G.Q."/>
            <person name="Xu Q."/>
            <person name="Bian C."/>
            <person name="Tsai W.C."/>
            <person name="Yeh C.M."/>
            <person name="Liu K.W."/>
            <person name="Yoshida K."/>
            <person name="Zhang L.S."/>
            <person name="Chang S.B."/>
            <person name="Chen F."/>
            <person name="Shi Y."/>
            <person name="Su Y.Y."/>
            <person name="Zhang Y.Q."/>
            <person name="Chen L.J."/>
            <person name="Yin Y."/>
            <person name="Lin M."/>
            <person name="Huang H."/>
            <person name="Deng H."/>
            <person name="Wang Z.W."/>
            <person name="Zhu S.L."/>
            <person name="Zhao X."/>
            <person name="Deng C."/>
            <person name="Niu S.C."/>
            <person name="Huang J."/>
            <person name="Wang M."/>
            <person name="Liu G.H."/>
            <person name="Yang H.J."/>
            <person name="Xiao X.J."/>
            <person name="Hsiao Y.Y."/>
            <person name="Wu W.L."/>
            <person name="Chen Y.Y."/>
            <person name="Mitsuda N."/>
            <person name="Ohme-Takagi M."/>
            <person name="Luo Y.B."/>
            <person name="Van de Peer Y."/>
            <person name="Liu Z.J."/>
        </authorList>
    </citation>
    <scope>NUCLEOTIDE SEQUENCE [LARGE SCALE GENOMIC DNA]</scope>
    <source>
        <tissue evidence="7">The whole plant</tissue>
    </source>
</reference>
<feature type="domain" description="Kinesin motor" evidence="6">
    <location>
        <begin position="417"/>
        <end position="480"/>
    </location>
</feature>
<dbReference type="Pfam" id="PF00225">
    <property type="entry name" value="Kinesin"/>
    <property type="match status" value="1"/>
</dbReference>
<organism evidence="7 8">
    <name type="scientific">Dendrobium catenatum</name>
    <dbReference type="NCBI Taxonomy" id="906689"/>
    <lineage>
        <taxon>Eukaryota</taxon>
        <taxon>Viridiplantae</taxon>
        <taxon>Streptophyta</taxon>
        <taxon>Embryophyta</taxon>
        <taxon>Tracheophyta</taxon>
        <taxon>Spermatophyta</taxon>
        <taxon>Magnoliopsida</taxon>
        <taxon>Liliopsida</taxon>
        <taxon>Asparagales</taxon>
        <taxon>Orchidaceae</taxon>
        <taxon>Epidendroideae</taxon>
        <taxon>Malaxideae</taxon>
        <taxon>Dendrobiinae</taxon>
        <taxon>Dendrobium</taxon>
    </lineage>
</organism>
<evidence type="ECO:0000313" key="7">
    <source>
        <dbReference type="EMBL" id="PKU68216.1"/>
    </source>
</evidence>
<proteinExistence type="inferred from homology"/>
<feature type="region of interest" description="Disordered" evidence="5">
    <location>
        <begin position="183"/>
        <end position="202"/>
    </location>
</feature>
<dbReference type="EMBL" id="KZ503118">
    <property type="protein sequence ID" value="PKU68216.1"/>
    <property type="molecule type" value="Genomic_DNA"/>
</dbReference>
<reference evidence="7 8" key="2">
    <citation type="journal article" date="2017" name="Nature">
        <title>The Apostasia genome and the evolution of orchids.</title>
        <authorList>
            <person name="Zhang G.Q."/>
            <person name="Liu K.W."/>
            <person name="Li Z."/>
            <person name="Lohaus R."/>
            <person name="Hsiao Y.Y."/>
            <person name="Niu S.C."/>
            <person name="Wang J.Y."/>
            <person name="Lin Y.C."/>
            <person name="Xu Q."/>
            <person name="Chen L.J."/>
            <person name="Yoshida K."/>
            <person name="Fujiwara S."/>
            <person name="Wang Z.W."/>
            <person name="Zhang Y.Q."/>
            <person name="Mitsuda N."/>
            <person name="Wang M."/>
            <person name="Liu G.H."/>
            <person name="Pecoraro L."/>
            <person name="Huang H.X."/>
            <person name="Xiao X.J."/>
            <person name="Lin M."/>
            <person name="Wu X.Y."/>
            <person name="Wu W.L."/>
            <person name="Chen Y.Y."/>
            <person name="Chang S.B."/>
            <person name="Sakamoto S."/>
            <person name="Ohme-Takagi M."/>
            <person name="Yagi M."/>
            <person name="Zeng S.J."/>
            <person name="Shen C.Y."/>
            <person name="Yeh C.M."/>
            <person name="Luo Y.B."/>
            <person name="Tsai W.C."/>
            <person name="Van de Peer Y."/>
            <person name="Liu Z.J."/>
        </authorList>
    </citation>
    <scope>NUCLEOTIDE SEQUENCE [LARGE SCALE GENOMIC DNA]</scope>
    <source>
        <tissue evidence="7">The whole plant</tissue>
    </source>
</reference>
<evidence type="ECO:0000256" key="3">
    <source>
        <dbReference type="PROSITE-ProRule" id="PRU00283"/>
    </source>
</evidence>
<dbReference type="SUPFAM" id="SSF52540">
    <property type="entry name" value="P-loop containing nucleoside triphosphate hydrolases"/>
    <property type="match status" value="1"/>
</dbReference>
<dbReference type="InterPro" id="IPR001752">
    <property type="entry name" value="Kinesin_motor_dom"/>
</dbReference>
<evidence type="ECO:0000256" key="2">
    <source>
        <dbReference type="ARBA" id="ARBA00023175"/>
    </source>
</evidence>
<dbReference type="InterPro" id="IPR027417">
    <property type="entry name" value="P-loop_NTPase"/>
</dbReference>